<comment type="function">
    <text evidence="9">Catalyzes the ATP-dependent transfer of a sulfur to tRNA to produce 4-thiouridine in position 8 of tRNAs, which functions as a near-UV photosensor. Also catalyzes the transfer of sulfur to the sulfur carrier protein ThiS, forming ThiS-thiocarboxylate. This is a step in the synthesis of thiazole, in the thiamine biosynthesis pathway. The sulfur is donated as persulfide by IscS.</text>
</comment>
<dbReference type="InterPro" id="IPR049962">
    <property type="entry name" value="THUMP_ThiI"/>
</dbReference>
<dbReference type="SUPFAM" id="SSF143437">
    <property type="entry name" value="THUMP domain-like"/>
    <property type="match status" value="1"/>
</dbReference>
<dbReference type="InterPro" id="IPR020536">
    <property type="entry name" value="ThiI_AANH"/>
</dbReference>
<dbReference type="EMBL" id="CAKMMG010000001">
    <property type="protein sequence ID" value="CAH1196278.1"/>
    <property type="molecule type" value="Genomic_DNA"/>
</dbReference>
<keyword evidence="4 9" id="KW-0808">Transferase</keyword>
<feature type="binding site" evidence="9">
    <location>
        <begin position="226"/>
        <end position="227"/>
    </location>
    <ligand>
        <name>ATP</name>
        <dbReference type="ChEBI" id="CHEBI:30616"/>
    </ligand>
</feature>
<dbReference type="Gene3D" id="3.40.50.620">
    <property type="entry name" value="HUPs"/>
    <property type="match status" value="1"/>
</dbReference>
<keyword evidence="12" id="KW-1185">Reference proteome</keyword>
<dbReference type="EC" id="2.8.1.4" evidence="9"/>
<dbReference type="PANTHER" id="PTHR43209">
    <property type="entry name" value="TRNA SULFURTRANSFERASE"/>
    <property type="match status" value="1"/>
</dbReference>
<comment type="pathway">
    <text evidence="9">Cofactor biosynthesis; thiamine diphosphate biosynthesis.</text>
</comment>
<dbReference type="CDD" id="cd01712">
    <property type="entry name" value="PPase_ThiI"/>
    <property type="match status" value="1"/>
</dbReference>
<dbReference type="InterPro" id="IPR014729">
    <property type="entry name" value="Rossmann-like_a/b/a_fold"/>
</dbReference>
<evidence type="ECO:0000256" key="2">
    <source>
        <dbReference type="ARBA" id="ARBA00022490"/>
    </source>
</evidence>
<sequence length="429" mass="47234">MMRERETAAAASGRSSIDYADMLLLRFGEFTLKGKNRTRFEKTVLRHVKELVKPYPKAVLSKEFGRIYVTLNGEPARELAEALKNVFGIASISPVKVSRSEFEDILAVSRTFLEIIAPAKGTTFKVSARRVWKDFPHGSIEMNKLIATPLLQGYPGLLVDVKSPELELKLEIREGHTFIFCEQIAGVGGFPLGTNGKAMLLLSGGIDSPVAGWSSMRRGLEVECVHFYSYPYTSELARQKVVDLARVLSRYAGVIKLHLVPFTEVQTSFTGIGQDNLIITLMRRAMLRITTQLAEREGALAVVTGDSLGQVASQTLSSMNAIGRATVLPLLRPLVMMDKSEIVELSKTIGTYDLSILPYEDCCTLFVPKSPTTNPNLRIVEKIEATLPGYSARLDEAVAGTETLSITPYGDEKPSDVVPAQAGLQEEWF</sequence>
<organism evidence="11 12">
    <name type="scientific">Paenibacillus auburnensis</name>
    <dbReference type="NCBI Taxonomy" id="2905649"/>
    <lineage>
        <taxon>Bacteria</taxon>
        <taxon>Bacillati</taxon>
        <taxon>Bacillota</taxon>
        <taxon>Bacilli</taxon>
        <taxon>Bacillales</taxon>
        <taxon>Paenibacillaceae</taxon>
        <taxon>Paenibacillus</taxon>
    </lineage>
</organism>
<dbReference type="PROSITE" id="PS51165">
    <property type="entry name" value="THUMP"/>
    <property type="match status" value="1"/>
</dbReference>
<dbReference type="InterPro" id="IPR003720">
    <property type="entry name" value="tRNA_STrfase"/>
</dbReference>
<evidence type="ECO:0000256" key="8">
    <source>
        <dbReference type="ARBA" id="ARBA00022977"/>
    </source>
</evidence>
<evidence type="ECO:0000256" key="7">
    <source>
        <dbReference type="ARBA" id="ARBA00022884"/>
    </source>
</evidence>
<dbReference type="InterPro" id="IPR049961">
    <property type="entry name" value="ThiI_N"/>
</dbReference>
<comment type="subcellular location">
    <subcellularLocation>
        <location evidence="1 9">Cytoplasm</location>
    </subcellularLocation>
</comment>
<feature type="binding site" evidence="9">
    <location>
        <begin position="201"/>
        <end position="202"/>
    </location>
    <ligand>
        <name>ATP</name>
        <dbReference type="ChEBI" id="CHEBI:30616"/>
    </ligand>
</feature>
<protein>
    <recommendedName>
        <fullName evidence="9">Probable tRNA sulfurtransferase</fullName>
        <ecNumber evidence="9">2.8.1.4</ecNumber>
    </recommendedName>
    <alternativeName>
        <fullName evidence="9">Sulfur carrier protein ThiS sulfurtransferase</fullName>
    </alternativeName>
    <alternativeName>
        <fullName evidence="9">Thiamine biosynthesis protein ThiI</fullName>
    </alternativeName>
    <alternativeName>
        <fullName evidence="9">tRNA 4-thiouridine synthase</fullName>
    </alternativeName>
</protein>
<dbReference type="GO" id="GO:0140741">
    <property type="term" value="F:tRNA-uracil-4 sulfurtransferase activity"/>
    <property type="evidence" value="ECO:0007669"/>
    <property type="project" value="UniProtKB-EC"/>
</dbReference>
<dbReference type="HAMAP" id="MF_00021">
    <property type="entry name" value="ThiI"/>
    <property type="match status" value="1"/>
</dbReference>
<evidence type="ECO:0000256" key="9">
    <source>
        <dbReference type="HAMAP-Rule" id="MF_00021"/>
    </source>
</evidence>
<feature type="domain" description="THUMP" evidence="10">
    <location>
        <begin position="77"/>
        <end position="183"/>
    </location>
</feature>
<comment type="similarity">
    <text evidence="9">Belongs to the ThiI family.</text>
</comment>
<dbReference type="NCBIfam" id="TIGR00342">
    <property type="entry name" value="tRNA uracil 4-sulfurtransferase ThiI"/>
    <property type="match status" value="1"/>
</dbReference>
<evidence type="ECO:0000313" key="12">
    <source>
        <dbReference type="Proteomes" id="UP000838324"/>
    </source>
</evidence>
<dbReference type="PANTHER" id="PTHR43209:SF1">
    <property type="entry name" value="TRNA SULFURTRANSFERASE"/>
    <property type="match status" value="1"/>
</dbReference>
<dbReference type="Gene3D" id="3.30.2130.30">
    <property type="match status" value="1"/>
</dbReference>
<evidence type="ECO:0000259" key="10">
    <source>
        <dbReference type="PROSITE" id="PS51165"/>
    </source>
</evidence>
<accession>A0ABN8G0Q1</accession>
<dbReference type="InterPro" id="IPR050102">
    <property type="entry name" value="tRNA_sulfurtransferase_ThiI"/>
</dbReference>
<keyword evidence="5 9" id="KW-0547">Nucleotide-binding</keyword>
<feature type="binding site" evidence="9">
    <location>
        <position position="314"/>
    </location>
    <ligand>
        <name>ATP</name>
        <dbReference type="ChEBI" id="CHEBI:30616"/>
    </ligand>
</feature>
<comment type="caution">
    <text evidence="11">The sequence shown here is derived from an EMBL/GenBank/DDBJ whole genome shotgun (WGS) entry which is preliminary data.</text>
</comment>
<evidence type="ECO:0000256" key="5">
    <source>
        <dbReference type="ARBA" id="ARBA00022741"/>
    </source>
</evidence>
<keyword evidence="7 9" id="KW-0694">RNA-binding</keyword>
<dbReference type="Pfam" id="PF22025">
    <property type="entry name" value="ThiI_fer"/>
    <property type="match status" value="1"/>
</dbReference>
<comment type="catalytic activity">
    <reaction evidence="9">
        <text>[ThiS sulfur-carrier protein]-C-terminal Gly-Gly-AMP + S-sulfanyl-L-cysteinyl-[cysteine desulfurase] + AH2 = [ThiS sulfur-carrier protein]-C-terminal-Gly-aminoethanethioate + L-cysteinyl-[cysteine desulfurase] + A + AMP + 2 H(+)</text>
        <dbReference type="Rhea" id="RHEA:43340"/>
        <dbReference type="Rhea" id="RHEA-COMP:12157"/>
        <dbReference type="Rhea" id="RHEA-COMP:12158"/>
        <dbReference type="Rhea" id="RHEA-COMP:12910"/>
        <dbReference type="Rhea" id="RHEA-COMP:19908"/>
        <dbReference type="ChEBI" id="CHEBI:13193"/>
        <dbReference type="ChEBI" id="CHEBI:15378"/>
        <dbReference type="ChEBI" id="CHEBI:17499"/>
        <dbReference type="ChEBI" id="CHEBI:29950"/>
        <dbReference type="ChEBI" id="CHEBI:61963"/>
        <dbReference type="ChEBI" id="CHEBI:90618"/>
        <dbReference type="ChEBI" id="CHEBI:232372"/>
        <dbReference type="ChEBI" id="CHEBI:456215"/>
    </reaction>
</comment>
<dbReference type="Pfam" id="PF02568">
    <property type="entry name" value="ThiI"/>
    <property type="match status" value="1"/>
</dbReference>
<keyword evidence="2 9" id="KW-0963">Cytoplasm</keyword>
<dbReference type="InterPro" id="IPR004114">
    <property type="entry name" value="THUMP_dom"/>
</dbReference>
<keyword evidence="6 9" id="KW-0067">ATP-binding</keyword>
<feature type="binding site" evidence="9">
    <location>
        <position position="283"/>
    </location>
    <ligand>
        <name>ATP</name>
        <dbReference type="ChEBI" id="CHEBI:30616"/>
    </ligand>
</feature>
<keyword evidence="8 9" id="KW-0784">Thiamine biosynthesis</keyword>
<dbReference type="CDD" id="cd11716">
    <property type="entry name" value="THUMP_ThiI"/>
    <property type="match status" value="1"/>
</dbReference>
<evidence type="ECO:0000256" key="6">
    <source>
        <dbReference type="ARBA" id="ARBA00022840"/>
    </source>
</evidence>
<keyword evidence="3 9" id="KW-0820">tRNA-binding</keyword>
<reference evidence="11" key="1">
    <citation type="submission" date="2022-01" db="EMBL/GenBank/DDBJ databases">
        <authorList>
            <person name="Criscuolo A."/>
        </authorList>
    </citation>
    <scope>NUCLEOTIDE SEQUENCE</scope>
    <source>
        <strain evidence="11">CIP111892</strain>
    </source>
</reference>
<evidence type="ECO:0000313" key="11">
    <source>
        <dbReference type="EMBL" id="CAH1196278.1"/>
    </source>
</evidence>
<evidence type="ECO:0000256" key="3">
    <source>
        <dbReference type="ARBA" id="ARBA00022555"/>
    </source>
</evidence>
<dbReference type="SUPFAM" id="SSF52402">
    <property type="entry name" value="Adenine nucleotide alpha hydrolases-like"/>
    <property type="match status" value="1"/>
</dbReference>
<dbReference type="Pfam" id="PF02926">
    <property type="entry name" value="THUMP"/>
    <property type="match status" value="1"/>
</dbReference>
<dbReference type="SMART" id="SM00981">
    <property type="entry name" value="THUMP"/>
    <property type="match status" value="1"/>
</dbReference>
<dbReference type="InterPro" id="IPR054173">
    <property type="entry name" value="ThiI_fer"/>
</dbReference>
<proteinExistence type="inferred from homology"/>
<evidence type="ECO:0000256" key="4">
    <source>
        <dbReference type="ARBA" id="ARBA00022679"/>
    </source>
</evidence>
<dbReference type="Proteomes" id="UP000838324">
    <property type="component" value="Unassembled WGS sequence"/>
</dbReference>
<gene>
    <name evidence="9 11" type="primary">thiI</name>
    <name evidence="11" type="ORF">PAECIP111892_02200</name>
</gene>
<comment type="catalytic activity">
    <reaction evidence="9">
        <text>[ThiI sulfur-carrier protein]-S-sulfanyl-L-cysteine + a uridine in tRNA + 2 reduced [2Fe-2S]-[ferredoxin] + ATP + H(+) = [ThiI sulfur-carrier protein]-L-cysteine + a 4-thiouridine in tRNA + 2 oxidized [2Fe-2S]-[ferredoxin] + AMP + diphosphate</text>
        <dbReference type="Rhea" id="RHEA:24176"/>
        <dbReference type="Rhea" id="RHEA-COMP:10000"/>
        <dbReference type="Rhea" id="RHEA-COMP:10001"/>
        <dbReference type="Rhea" id="RHEA-COMP:13337"/>
        <dbReference type="Rhea" id="RHEA-COMP:13338"/>
        <dbReference type="Rhea" id="RHEA-COMP:13339"/>
        <dbReference type="Rhea" id="RHEA-COMP:13340"/>
        <dbReference type="ChEBI" id="CHEBI:15378"/>
        <dbReference type="ChEBI" id="CHEBI:29950"/>
        <dbReference type="ChEBI" id="CHEBI:30616"/>
        <dbReference type="ChEBI" id="CHEBI:33019"/>
        <dbReference type="ChEBI" id="CHEBI:33737"/>
        <dbReference type="ChEBI" id="CHEBI:33738"/>
        <dbReference type="ChEBI" id="CHEBI:61963"/>
        <dbReference type="ChEBI" id="CHEBI:65315"/>
        <dbReference type="ChEBI" id="CHEBI:136798"/>
        <dbReference type="ChEBI" id="CHEBI:456215"/>
        <dbReference type="EC" id="2.8.1.4"/>
    </reaction>
</comment>
<name>A0ABN8G0Q1_9BACL</name>
<evidence type="ECO:0000256" key="1">
    <source>
        <dbReference type="ARBA" id="ARBA00004496"/>
    </source>
</evidence>
<feature type="binding site" evidence="9">
    <location>
        <position position="305"/>
    </location>
    <ligand>
        <name>ATP</name>
        <dbReference type="ChEBI" id="CHEBI:30616"/>
    </ligand>
</feature>